<sequence length="182" mass="20281">MPQDFISATNIGTPENEGLMTCRAVELLLVGESHGDEGDVEEATINARELLRKRGRRKERGRDRERKAIKRAVGEVIDEATDAAKVFIEANWNAFEKVVEKQLNLNCSSSGYSLAFCDHNYSGFSVDFCSSDYSGCGIAFCDHNSCCPSANTTAPHMLQLRHMSPEMLFRLQLRPLQGFARS</sequence>
<reference evidence="1 2" key="1">
    <citation type="submission" date="2024-10" db="EMBL/GenBank/DDBJ databases">
        <authorList>
            <person name="Kim D."/>
        </authorList>
    </citation>
    <scope>NUCLEOTIDE SEQUENCE [LARGE SCALE GENOMIC DNA]</scope>
    <source>
        <strain evidence="1">BH-2024</strain>
    </source>
</reference>
<dbReference type="Proteomes" id="UP001620626">
    <property type="component" value="Unassembled WGS sequence"/>
</dbReference>
<dbReference type="AlphaFoldDB" id="A0ABD2L0K4"/>
<comment type="caution">
    <text evidence="1">The sequence shown here is derived from an EMBL/GenBank/DDBJ whole genome shotgun (WGS) entry which is preliminary data.</text>
</comment>
<name>A0ABD2L0K4_9BILA</name>
<evidence type="ECO:0000313" key="2">
    <source>
        <dbReference type="Proteomes" id="UP001620626"/>
    </source>
</evidence>
<evidence type="ECO:0000313" key="1">
    <source>
        <dbReference type="EMBL" id="KAL3108678.1"/>
    </source>
</evidence>
<protein>
    <submittedName>
        <fullName evidence="1">Uncharacterized protein</fullName>
    </submittedName>
</protein>
<organism evidence="1 2">
    <name type="scientific">Heterodera trifolii</name>
    <dbReference type="NCBI Taxonomy" id="157864"/>
    <lineage>
        <taxon>Eukaryota</taxon>
        <taxon>Metazoa</taxon>
        <taxon>Ecdysozoa</taxon>
        <taxon>Nematoda</taxon>
        <taxon>Chromadorea</taxon>
        <taxon>Rhabditida</taxon>
        <taxon>Tylenchina</taxon>
        <taxon>Tylenchomorpha</taxon>
        <taxon>Tylenchoidea</taxon>
        <taxon>Heteroderidae</taxon>
        <taxon>Heteroderinae</taxon>
        <taxon>Heterodera</taxon>
    </lineage>
</organism>
<proteinExistence type="predicted"/>
<dbReference type="EMBL" id="JBICBT010000588">
    <property type="protein sequence ID" value="KAL3108678.1"/>
    <property type="molecule type" value="Genomic_DNA"/>
</dbReference>
<keyword evidence="2" id="KW-1185">Reference proteome</keyword>
<accession>A0ABD2L0K4</accession>
<gene>
    <name evidence="1" type="ORF">niasHT_019199</name>
</gene>